<gene>
    <name evidence="1" type="ORF">OTSTA716_2278</name>
</gene>
<dbReference type="AlphaFoldDB" id="A0A0F3NWW3"/>
<evidence type="ECO:0000313" key="2">
    <source>
        <dbReference type="Proteomes" id="UP000033671"/>
    </source>
</evidence>
<accession>A0A0F3NWW3</accession>
<reference evidence="1 2" key="1">
    <citation type="submission" date="2015-01" db="EMBL/GenBank/DDBJ databases">
        <title>Genome Sequencing of Rickettsiales.</title>
        <authorList>
            <person name="Daugherty S.C."/>
            <person name="Su Q."/>
            <person name="Abolude K."/>
            <person name="Beier-Sexton M."/>
            <person name="Carlyon J.A."/>
            <person name="Carter R."/>
            <person name="Day N.P."/>
            <person name="Dumler S.J."/>
            <person name="Dyachenko V."/>
            <person name="Godinez A."/>
            <person name="Kurtti T.J."/>
            <person name="Lichay M."/>
            <person name="Mullins K.E."/>
            <person name="Ott S."/>
            <person name="Pappas-Brown V."/>
            <person name="Paris D.H."/>
            <person name="Patel P."/>
            <person name="Richards A.L."/>
            <person name="Sadzewicz L."/>
            <person name="Sears K."/>
            <person name="Seidman D."/>
            <person name="Sengamalay N."/>
            <person name="Stenos J."/>
            <person name="Tallon L.J."/>
            <person name="Vincent G."/>
            <person name="Fraser C.M."/>
            <person name="Munderloh U."/>
            <person name="Dunning-Hotopp J.C."/>
        </authorList>
    </citation>
    <scope>NUCLEOTIDE SEQUENCE [LARGE SCALE GENOMIC DNA]</scope>
    <source>
        <strain evidence="1 2">TA716</strain>
    </source>
</reference>
<proteinExistence type="predicted"/>
<evidence type="ECO:0000313" key="1">
    <source>
        <dbReference type="EMBL" id="KJV71364.1"/>
    </source>
</evidence>
<name>A0A0F3NWW3_ORITS</name>
<comment type="caution">
    <text evidence="1">The sequence shown here is derived from an EMBL/GenBank/DDBJ whole genome shotgun (WGS) entry which is preliminary data.</text>
</comment>
<dbReference type="Proteomes" id="UP000033671">
    <property type="component" value="Unassembled WGS sequence"/>
</dbReference>
<organism evidence="1 2">
    <name type="scientific">Orientia tsutsugamushi str. TA716</name>
    <dbReference type="NCBI Taxonomy" id="1359175"/>
    <lineage>
        <taxon>Bacteria</taxon>
        <taxon>Pseudomonadati</taxon>
        <taxon>Pseudomonadota</taxon>
        <taxon>Alphaproteobacteria</taxon>
        <taxon>Rickettsiales</taxon>
        <taxon>Rickettsiaceae</taxon>
        <taxon>Rickettsieae</taxon>
        <taxon>Orientia</taxon>
    </lineage>
</organism>
<sequence>MRRYRQNDYYSNSQEELRELKDQIASRKVVIYYPCFKEKEDTAFLRQRNI</sequence>
<dbReference type="EMBL" id="LAOA01000145">
    <property type="protein sequence ID" value="KJV71364.1"/>
    <property type="molecule type" value="Genomic_DNA"/>
</dbReference>
<protein>
    <submittedName>
        <fullName evidence="1">Uncharacterized protein</fullName>
    </submittedName>
</protein>